<proteinExistence type="predicted"/>
<protein>
    <submittedName>
        <fullName evidence="1">DUF2958 domain-containing protein</fullName>
    </submittedName>
</protein>
<sequence length="85" mass="9255">MIDLPPHLVRGLRLNTALSQRHAERGQAFDPWPVIKLFNPAGAATWIATELHEDGDALFGLADLGFGCPELGRCCPTVNQFGMPN</sequence>
<reference evidence="1 2" key="1">
    <citation type="submission" date="2018-08" db="EMBL/GenBank/DDBJ databases">
        <title>Altererythrobacter sp.Ery1 and Ery12, the genome sequencing of novel strains in genus Alterythrobacter.</title>
        <authorList>
            <person name="Cheng H."/>
            <person name="Wu Y.-H."/>
            <person name="Fang C."/>
            <person name="Xu X.-W."/>
        </authorList>
    </citation>
    <scope>NUCLEOTIDE SEQUENCE [LARGE SCALE GENOMIC DNA]</scope>
    <source>
        <strain evidence="1 2">Ery1</strain>
    </source>
</reference>
<dbReference type="EMBL" id="QXFK01000014">
    <property type="protein sequence ID" value="RIV79196.1"/>
    <property type="molecule type" value="Genomic_DNA"/>
</dbReference>
<evidence type="ECO:0000313" key="2">
    <source>
        <dbReference type="Proteomes" id="UP000285092"/>
    </source>
</evidence>
<keyword evidence="2" id="KW-1185">Reference proteome</keyword>
<gene>
    <name evidence="1" type="ORF">D2V04_04060</name>
</gene>
<dbReference type="AlphaFoldDB" id="A0A418NIR1"/>
<dbReference type="Pfam" id="PF11171">
    <property type="entry name" value="DUF2958"/>
    <property type="match status" value="1"/>
</dbReference>
<dbReference type="InterPro" id="IPR021341">
    <property type="entry name" value="DUF2958"/>
</dbReference>
<accession>A0A418NIR1</accession>
<comment type="caution">
    <text evidence="1">The sequence shown here is derived from an EMBL/GenBank/DDBJ whole genome shotgun (WGS) entry which is preliminary data.</text>
</comment>
<dbReference type="OrthoDB" id="1070337at2"/>
<organism evidence="1 2">
    <name type="scientific">Pelagerythrobacter aerophilus</name>
    <dbReference type="NCBI Taxonomy" id="2306995"/>
    <lineage>
        <taxon>Bacteria</taxon>
        <taxon>Pseudomonadati</taxon>
        <taxon>Pseudomonadota</taxon>
        <taxon>Alphaproteobacteria</taxon>
        <taxon>Sphingomonadales</taxon>
        <taxon>Erythrobacteraceae</taxon>
        <taxon>Pelagerythrobacter</taxon>
    </lineage>
</organism>
<evidence type="ECO:0000313" key="1">
    <source>
        <dbReference type="EMBL" id="RIV79196.1"/>
    </source>
</evidence>
<name>A0A418NIR1_9SPHN</name>
<dbReference type="Proteomes" id="UP000285092">
    <property type="component" value="Unassembled WGS sequence"/>
</dbReference>